<accession>A0A5B9W987</accession>
<sequence>MSRNRPISRYTRLVARLRNDRVVPFAVCVASLVVTAPLHSAEIPYDRPPIAYLTAQAEDPVAKLETRLQSGGASLRHDGRQGYLRSVLALLDVPVSSQVLVFSKTSFQSTLIGPETPRAIYFNDDVYVGYVQGSDVLEFSAADPSLGGTFYLLDQEQTPRPSFRRQTHDCLQCHASSKTEDVPGHLIRSVYPEPSGQPAYNAGTFTTSHESPLRERWGGWYVTGTHGRQRHMGNVLISDRMRPELLDVGRGANRTDLKPKFDTSAYLAPGSDIVALLVLEHQAKMHNLITLTNYQARMAVEYSREINKALGEPEGAMSESTARRFHGPAEDLVRYMLFADEAELTDPIRGTSSFAVDFSARGPRDGRGRSLRDFDLETRIFRYPCSYLIYSRAFDALPAPAKERVYLRLWEVLSGKDQTPAYARRTPEERAAILEILRETKVGLPDYWKAR</sequence>
<dbReference type="AlphaFoldDB" id="A0A5B9W987"/>
<gene>
    <name evidence="1" type="ORF">OJF2_57330</name>
</gene>
<dbReference type="OrthoDB" id="229728at2"/>
<reference evidence="1 2" key="1">
    <citation type="submission" date="2019-08" db="EMBL/GenBank/DDBJ databases">
        <title>Deep-cultivation of Planctomycetes and their phenomic and genomic characterization uncovers novel biology.</title>
        <authorList>
            <person name="Wiegand S."/>
            <person name="Jogler M."/>
            <person name="Boedeker C."/>
            <person name="Pinto D."/>
            <person name="Vollmers J."/>
            <person name="Rivas-Marin E."/>
            <person name="Kohn T."/>
            <person name="Peeters S.H."/>
            <person name="Heuer A."/>
            <person name="Rast P."/>
            <person name="Oberbeckmann S."/>
            <person name="Bunk B."/>
            <person name="Jeske O."/>
            <person name="Meyerdierks A."/>
            <person name="Storesund J.E."/>
            <person name="Kallscheuer N."/>
            <person name="Luecker S."/>
            <person name="Lage O.M."/>
            <person name="Pohl T."/>
            <person name="Merkel B.J."/>
            <person name="Hornburger P."/>
            <person name="Mueller R.-W."/>
            <person name="Bruemmer F."/>
            <person name="Labrenz M."/>
            <person name="Spormann A.M."/>
            <person name="Op den Camp H."/>
            <person name="Overmann J."/>
            <person name="Amann R."/>
            <person name="Jetten M.S.M."/>
            <person name="Mascher T."/>
            <person name="Medema M.H."/>
            <person name="Devos D.P."/>
            <person name="Kaster A.-K."/>
            <person name="Ovreas L."/>
            <person name="Rohde M."/>
            <person name="Galperin M.Y."/>
            <person name="Jogler C."/>
        </authorList>
    </citation>
    <scope>NUCLEOTIDE SEQUENCE [LARGE SCALE GENOMIC DNA]</scope>
    <source>
        <strain evidence="1 2">OJF2</strain>
    </source>
</reference>
<protein>
    <recommendedName>
        <fullName evidence="3">Cytochrome c domain-containing protein</fullName>
    </recommendedName>
</protein>
<evidence type="ECO:0000313" key="2">
    <source>
        <dbReference type="Proteomes" id="UP000324233"/>
    </source>
</evidence>
<organism evidence="1 2">
    <name type="scientific">Aquisphaera giovannonii</name>
    <dbReference type="NCBI Taxonomy" id="406548"/>
    <lineage>
        <taxon>Bacteria</taxon>
        <taxon>Pseudomonadati</taxon>
        <taxon>Planctomycetota</taxon>
        <taxon>Planctomycetia</taxon>
        <taxon>Isosphaerales</taxon>
        <taxon>Isosphaeraceae</taxon>
        <taxon>Aquisphaera</taxon>
    </lineage>
</organism>
<proteinExistence type="predicted"/>
<dbReference type="Proteomes" id="UP000324233">
    <property type="component" value="Chromosome"/>
</dbReference>
<keyword evidence="2" id="KW-1185">Reference proteome</keyword>
<dbReference type="EMBL" id="CP042997">
    <property type="protein sequence ID" value="QEH37146.1"/>
    <property type="molecule type" value="Genomic_DNA"/>
</dbReference>
<evidence type="ECO:0008006" key="3">
    <source>
        <dbReference type="Google" id="ProtNLM"/>
    </source>
</evidence>
<name>A0A5B9W987_9BACT</name>
<dbReference type="KEGG" id="agv:OJF2_57330"/>
<evidence type="ECO:0000313" key="1">
    <source>
        <dbReference type="EMBL" id="QEH37146.1"/>
    </source>
</evidence>